<dbReference type="Proteomes" id="UP001057375">
    <property type="component" value="Unassembled WGS sequence"/>
</dbReference>
<gene>
    <name evidence="5" type="ORF">ADUPG1_009042</name>
</gene>
<evidence type="ECO:0000313" key="5">
    <source>
        <dbReference type="EMBL" id="GKT35997.1"/>
    </source>
</evidence>
<dbReference type="Gene3D" id="1.20.920.10">
    <property type="entry name" value="Bromodomain-like"/>
    <property type="match status" value="1"/>
</dbReference>
<comment type="caution">
    <text evidence="5">The sequence shown here is derived from an EMBL/GenBank/DDBJ whole genome shotgun (WGS) entry which is preliminary data.</text>
</comment>
<protein>
    <recommendedName>
        <fullName evidence="4">Bromo domain-containing protein</fullName>
    </recommendedName>
</protein>
<accession>A0ABQ5KU73</accession>
<evidence type="ECO:0000256" key="2">
    <source>
        <dbReference type="PROSITE-ProRule" id="PRU00035"/>
    </source>
</evidence>
<feature type="compositionally biased region" description="Basic and acidic residues" evidence="3">
    <location>
        <begin position="332"/>
        <end position="353"/>
    </location>
</feature>
<reference evidence="5" key="1">
    <citation type="submission" date="2022-03" db="EMBL/GenBank/DDBJ databases">
        <title>Draft genome sequence of Aduncisulcus paluster, a free-living microaerophilic Fornicata.</title>
        <authorList>
            <person name="Yuyama I."/>
            <person name="Kume K."/>
            <person name="Tamura T."/>
            <person name="Inagaki Y."/>
            <person name="Hashimoto T."/>
        </authorList>
    </citation>
    <scope>NUCLEOTIDE SEQUENCE</scope>
    <source>
        <strain evidence="5">NY0171</strain>
    </source>
</reference>
<feature type="region of interest" description="Disordered" evidence="3">
    <location>
        <begin position="325"/>
        <end position="353"/>
    </location>
</feature>
<feature type="domain" description="Bromo" evidence="4">
    <location>
        <begin position="150"/>
        <end position="223"/>
    </location>
</feature>
<dbReference type="Pfam" id="PF00439">
    <property type="entry name" value="Bromodomain"/>
    <property type="match status" value="1"/>
</dbReference>
<organism evidence="5 6">
    <name type="scientific">Aduncisulcus paluster</name>
    <dbReference type="NCBI Taxonomy" id="2918883"/>
    <lineage>
        <taxon>Eukaryota</taxon>
        <taxon>Metamonada</taxon>
        <taxon>Carpediemonas-like organisms</taxon>
        <taxon>Aduncisulcus</taxon>
    </lineage>
</organism>
<evidence type="ECO:0000259" key="4">
    <source>
        <dbReference type="PROSITE" id="PS50014"/>
    </source>
</evidence>
<keyword evidence="6" id="KW-1185">Reference proteome</keyword>
<dbReference type="SUPFAM" id="SSF47370">
    <property type="entry name" value="Bromodomain"/>
    <property type="match status" value="1"/>
</dbReference>
<evidence type="ECO:0000256" key="3">
    <source>
        <dbReference type="SAM" id="MobiDB-lite"/>
    </source>
</evidence>
<dbReference type="PROSITE" id="PS50014">
    <property type="entry name" value="BROMODOMAIN_2"/>
    <property type="match status" value="1"/>
</dbReference>
<dbReference type="InterPro" id="IPR001487">
    <property type="entry name" value="Bromodomain"/>
</dbReference>
<dbReference type="InterPro" id="IPR036427">
    <property type="entry name" value="Bromodomain-like_sf"/>
</dbReference>
<evidence type="ECO:0000256" key="1">
    <source>
        <dbReference type="ARBA" id="ARBA00023117"/>
    </source>
</evidence>
<keyword evidence="1 2" id="KW-0103">Bromodomain</keyword>
<name>A0ABQ5KU73_9EUKA</name>
<dbReference type="EMBL" id="BQXS01011112">
    <property type="protein sequence ID" value="GKT35997.1"/>
    <property type="molecule type" value="Genomic_DNA"/>
</dbReference>
<sequence>MKDLPGLEDPHFSISWKDDLLVITCLAFSHSLKTICKVGDEESEFSKGAFSDSMYFSESVSFSTGPVSLIIKTPTSTSYIYLTKESQPPSDELCFQAFQALSRASTDIILPKSIVPTDPKPKQKRLEFLATLEFSTGAKIAIYKCLQRIMITDDAIEFREPVYERYPEIREKYISVIRHPMDLRLLSDKVMCRDCRNLGEFIFLCELIWKNCEAYTRDLSLVPQISKLKDQIYQGIADIRELSVKKSELLELCGLPIDKLRSPRKKRNIFFHVGTHMKSALKLSSETSKHQSPTWTDHPQATTEIVDAHVSDIFREKLKVKWEKAGAQSQRNAEEARKLAEKRARLSKSEHDF</sequence>
<evidence type="ECO:0000313" key="6">
    <source>
        <dbReference type="Proteomes" id="UP001057375"/>
    </source>
</evidence>
<proteinExistence type="predicted"/>
<dbReference type="CDD" id="cd04369">
    <property type="entry name" value="Bromodomain"/>
    <property type="match status" value="1"/>
</dbReference>